<organism evidence="1 2">
    <name type="scientific">Acidipropionibacterium virtanenii</name>
    <dbReference type="NCBI Taxonomy" id="2057246"/>
    <lineage>
        <taxon>Bacteria</taxon>
        <taxon>Bacillati</taxon>
        <taxon>Actinomycetota</taxon>
        <taxon>Actinomycetes</taxon>
        <taxon>Propionibacteriales</taxon>
        <taxon>Propionibacteriaceae</taxon>
        <taxon>Acidipropionibacterium</taxon>
    </lineage>
</organism>
<name>A0A344UXV8_9ACTN</name>
<accession>A0A344UXV8</accession>
<reference evidence="1 2" key="1">
    <citation type="submission" date="2017-12" db="EMBL/GenBank/DDBJ databases">
        <title>The whole genome sequence of the Acidipropionibacterium virtanenii sp. nov. type strain JS278.</title>
        <authorList>
            <person name="Laine P."/>
            <person name="Deptula P."/>
            <person name="Varmanen P."/>
            <person name="Auvinen P."/>
        </authorList>
    </citation>
    <scope>NUCLEOTIDE SEQUENCE [LARGE SCALE GENOMIC DNA]</scope>
    <source>
        <strain evidence="1 2">JS278</strain>
    </source>
</reference>
<dbReference type="RefSeq" id="WP_181833760.1">
    <property type="nucleotide sequence ID" value="NZ_CP025198.1"/>
</dbReference>
<evidence type="ECO:0000313" key="2">
    <source>
        <dbReference type="Proteomes" id="UP000251995"/>
    </source>
</evidence>
<sequence length="56" mass="6241">MKLQSPVEAREVRHLLWLRERLGKDRIASLAVITAGQHAYTRPDGIQVVPIALLGP</sequence>
<dbReference type="KEGG" id="acij:JS278_02972"/>
<dbReference type="AlphaFoldDB" id="A0A344UXV8"/>
<evidence type="ECO:0008006" key="3">
    <source>
        <dbReference type="Google" id="ProtNLM"/>
    </source>
</evidence>
<gene>
    <name evidence="1" type="ORF">JS278_02972</name>
</gene>
<keyword evidence="2" id="KW-1185">Reference proteome</keyword>
<dbReference type="EMBL" id="CP025198">
    <property type="protein sequence ID" value="AXE40106.1"/>
    <property type="molecule type" value="Genomic_DNA"/>
</dbReference>
<evidence type="ECO:0000313" key="1">
    <source>
        <dbReference type="EMBL" id="AXE40106.1"/>
    </source>
</evidence>
<protein>
    <recommendedName>
        <fullName evidence="3">DUF4143 domain-containing protein</fullName>
    </recommendedName>
</protein>
<proteinExistence type="predicted"/>
<dbReference type="Proteomes" id="UP000251995">
    <property type="component" value="Chromosome"/>
</dbReference>